<name>A0ACB7ZU58_9AGAM</name>
<gene>
    <name evidence="1" type="ORF">BJ138DRAFT_989312</name>
</gene>
<keyword evidence="2" id="KW-1185">Reference proteome</keyword>
<comment type="caution">
    <text evidence="1">The sequence shown here is derived from an EMBL/GenBank/DDBJ whole genome shotgun (WGS) entry which is preliminary data.</text>
</comment>
<sequence>FITTDASDAKHINMKSTRSQLKSLVGPLIQRTVDPCKKALSDAGVKASEIDD</sequence>
<reference evidence="1" key="1">
    <citation type="journal article" date="2021" name="New Phytol.">
        <title>Evolutionary innovations through gain and loss of genes in the ectomycorrhizal Boletales.</title>
        <authorList>
            <person name="Wu G."/>
            <person name="Miyauchi S."/>
            <person name="Morin E."/>
            <person name="Kuo A."/>
            <person name="Drula E."/>
            <person name="Varga T."/>
            <person name="Kohler A."/>
            <person name="Feng B."/>
            <person name="Cao Y."/>
            <person name="Lipzen A."/>
            <person name="Daum C."/>
            <person name="Hundley H."/>
            <person name="Pangilinan J."/>
            <person name="Johnson J."/>
            <person name="Barry K."/>
            <person name="LaButti K."/>
            <person name="Ng V."/>
            <person name="Ahrendt S."/>
            <person name="Min B."/>
            <person name="Choi I.G."/>
            <person name="Park H."/>
            <person name="Plett J.M."/>
            <person name="Magnuson J."/>
            <person name="Spatafora J.W."/>
            <person name="Nagy L.G."/>
            <person name="Henrissat B."/>
            <person name="Grigoriev I.V."/>
            <person name="Yang Z.L."/>
            <person name="Xu J."/>
            <person name="Martin F.M."/>
        </authorList>
    </citation>
    <scope>NUCLEOTIDE SEQUENCE</scope>
    <source>
        <strain evidence="1">ATCC 28755</strain>
    </source>
</reference>
<evidence type="ECO:0000313" key="2">
    <source>
        <dbReference type="Proteomes" id="UP000790377"/>
    </source>
</evidence>
<protein>
    <submittedName>
        <fullName evidence="1">Uncharacterized protein</fullName>
    </submittedName>
</protein>
<accession>A0ACB7ZU58</accession>
<evidence type="ECO:0000313" key="1">
    <source>
        <dbReference type="EMBL" id="KAH7904605.1"/>
    </source>
</evidence>
<feature type="non-terminal residue" evidence="1">
    <location>
        <position position="1"/>
    </location>
</feature>
<organism evidence="1 2">
    <name type="scientific">Hygrophoropsis aurantiaca</name>
    <dbReference type="NCBI Taxonomy" id="72124"/>
    <lineage>
        <taxon>Eukaryota</taxon>
        <taxon>Fungi</taxon>
        <taxon>Dikarya</taxon>
        <taxon>Basidiomycota</taxon>
        <taxon>Agaricomycotina</taxon>
        <taxon>Agaricomycetes</taxon>
        <taxon>Agaricomycetidae</taxon>
        <taxon>Boletales</taxon>
        <taxon>Coniophorineae</taxon>
        <taxon>Hygrophoropsidaceae</taxon>
        <taxon>Hygrophoropsis</taxon>
    </lineage>
</organism>
<proteinExistence type="predicted"/>
<dbReference type="EMBL" id="MU268418">
    <property type="protein sequence ID" value="KAH7904605.1"/>
    <property type="molecule type" value="Genomic_DNA"/>
</dbReference>
<feature type="non-terminal residue" evidence="1">
    <location>
        <position position="52"/>
    </location>
</feature>
<dbReference type="Proteomes" id="UP000790377">
    <property type="component" value="Unassembled WGS sequence"/>
</dbReference>